<dbReference type="InParanoid" id="A0A4S2MKQ2"/>
<sequence>MLRRDCRVSNHQTSYMISASVLLSTGDLEFPLFFMIFTITITIMEPPPTQLPRHRAHILLLTTDPMQEHLNSALSTRRRRRIRAFASSRRHVSTA</sequence>
<proteinExistence type="predicted"/>
<gene>
    <name evidence="2" type="ORF">EX30DRAFT_343948</name>
</gene>
<keyword evidence="1" id="KW-0812">Transmembrane</keyword>
<protein>
    <submittedName>
        <fullName evidence="2">Uncharacterized protein</fullName>
    </submittedName>
</protein>
<reference evidence="2 3" key="1">
    <citation type="submission" date="2019-04" db="EMBL/GenBank/DDBJ databases">
        <title>Comparative genomics and transcriptomics to analyze fruiting body development in filamentous ascomycetes.</title>
        <authorList>
            <consortium name="DOE Joint Genome Institute"/>
            <person name="Lutkenhaus R."/>
            <person name="Traeger S."/>
            <person name="Breuer J."/>
            <person name="Kuo A."/>
            <person name="Lipzen A."/>
            <person name="Pangilinan J."/>
            <person name="Dilworth D."/>
            <person name="Sandor L."/>
            <person name="Poggeler S."/>
            <person name="Barry K."/>
            <person name="Grigoriev I.V."/>
            <person name="Nowrousian M."/>
        </authorList>
    </citation>
    <scope>NUCLEOTIDE SEQUENCE [LARGE SCALE GENOMIC DNA]</scope>
    <source>
        <strain evidence="2 3">CBS 389.68</strain>
    </source>
</reference>
<organism evidence="2 3">
    <name type="scientific">Ascodesmis nigricans</name>
    <dbReference type="NCBI Taxonomy" id="341454"/>
    <lineage>
        <taxon>Eukaryota</taxon>
        <taxon>Fungi</taxon>
        <taxon>Dikarya</taxon>
        <taxon>Ascomycota</taxon>
        <taxon>Pezizomycotina</taxon>
        <taxon>Pezizomycetes</taxon>
        <taxon>Pezizales</taxon>
        <taxon>Ascodesmidaceae</taxon>
        <taxon>Ascodesmis</taxon>
    </lineage>
</organism>
<keyword evidence="3" id="KW-1185">Reference proteome</keyword>
<accession>A0A4S2MKQ2</accession>
<dbReference type="AlphaFoldDB" id="A0A4S2MKQ2"/>
<evidence type="ECO:0000256" key="1">
    <source>
        <dbReference type="SAM" id="Phobius"/>
    </source>
</evidence>
<feature type="transmembrane region" description="Helical" evidence="1">
    <location>
        <begin position="21"/>
        <end position="44"/>
    </location>
</feature>
<evidence type="ECO:0000313" key="3">
    <source>
        <dbReference type="Proteomes" id="UP000298138"/>
    </source>
</evidence>
<dbReference type="EMBL" id="ML220151">
    <property type="protein sequence ID" value="TGZ77581.1"/>
    <property type="molecule type" value="Genomic_DNA"/>
</dbReference>
<keyword evidence="1" id="KW-1133">Transmembrane helix</keyword>
<keyword evidence="1" id="KW-0472">Membrane</keyword>
<dbReference type="Proteomes" id="UP000298138">
    <property type="component" value="Unassembled WGS sequence"/>
</dbReference>
<name>A0A4S2MKQ2_9PEZI</name>
<evidence type="ECO:0000313" key="2">
    <source>
        <dbReference type="EMBL" id="TGZ77581.1"/>
    </source>
</evidence>